<protein>
    <submittedName>
        <fullName evidence="2">Uncharacterized protein</fullName>
    </submittedName>
</protein>
<accession>A0A368YA11</accession>
<sequence>MKTVIKIIIMVIYMFLLSYLPSVYDVPKDTLYIVVFFPLGIGGILLIDYLFKDKDKTKPQ</sequence>
<gene>
    <name evidence="2" type="ORF">DFR57_102318</name>
</gene>
<feature type="transmembrane region" description="Helical" evidence="1">
    <location>
        <begin position="7"/>
        <end position="24"/>
    </location>
</feature>
<organism evidence="2 3">
    <name type="scientific">Saliterribacillus persicus</name>
    <dbReference type="NCBI Taxonomy" id="930114"/>
    <lineage>
        <taxon>Bacteria</taxon>
        <taxon>Bacillati</taxon>
        <taxon>Bacillota</taxon>
        <taxon>Bacilli</taxon>
        <taxon>Bacillales</taxon>
        <taxon>Bacillaceae</taxon>
        <taxon>Saliterribacillus</taxon>
    </lineage>
</organism>
<comment type="caution">
    <text evidence="2">The sequence shown here is derived from an EMBL/GenBank/DDBJ whole genome shotgun (WGS) entry which is preliminary data.</text>
</comment>
<dbReference type="EMBL" id="QPJJ01000002">
    <property type="protein sequence ID" value="RCW77042.1"/>
    <property type="molecule type" value="Genomic_DNA"/>
</dbReference>
<dbReference type="AlphaFoldDB" id="A0A368YA11"/>
<evidence type="ECO:0000313" key="2">
    <source>
        <dbReference type="EMBL" id="RCW77042.1"/>
    </source>
</evidence>
<keyword evidence="1" id="KW-0472">Membrane</keyword>
<evidence type="ECO:0000313" key="3">
    <source>
        <dbReference type="Proteomes" id="UP000252585"/>
    </source>
</evidence>
<dbReference type="Proteomes" id="UP000252585">
    <property type="component" value="Unassembled WGS sequence"/>
</dbReference>
<evidence type="ECO:0000256" key="1">
    <source>
        <dbReference type="SAM" id="Phobius"/>
    </source>
</evidence>
<feature type="transmembrane region" description="Helical" evidence="1">
    <location>
        <begin position="30"/>
        <end position="51"/>
    </location>
</feature>
<keyword evidence="3" id="KW-1185">Reference proteome</keyword>
<name>A0A368YA11_9BACI</name>
<keyword evidence="1" id="KW-1133">Transmembrane helix</keyword>
<reference evidence="2 3" key="1">
    <citation type="submission" date="2018-07" db="EMBL/GenBank/DDBJ databases">
        <title>Genomic Encyclopedia of Type Strains, Phase IV (KMG-IV): sequencing the most valuable type-strain genomes for metagenomic binning, comparative biology and taxonomic classification.</title>
        <authorList>
            <person name="Goeker M."/>
        </authorList>
    </citation>
    <scope>NUCLEOTIDE SEQUENCE [LARGE SCALE GENOMIC DNA]</scope>
    <source>
        <strain evidence="2 3">DSM 27696</strain>
    </source>
</reference>
<proteinExistence type="predicted"/>
<keyword evidence="1" id="KW-0812">Transmembrane</keyword>
<dbReference type="RefSeq" id="WP_114351796.1">
    <property type="nucleotide sequence ID" value="NZ_QPJJ01000002.1"/>
</dbReference>